<keyword evidence="3 5" id="KW-0863">Zinc-finger</keyword>
<dbReference type="Gene3D" id="2.10.230.10">
    <property type="entry name" value="Heat shock protein DnaJ, cysteine-rich domain"/>
    <property type="match status" value="1"/>
</dbReference>
<dbReference type="InterPro" id="IPR044713">
    <property type="entry name" value="DNJA1/2-like"/>
</dbReference>
<organism evidence="9 10">
    <name type="scientific">Tritrichomonas musculus</name>
    <dbReference type="NCBI Taxonomy" id="1915356"/>
    <lineage>
        <taxon>Eukaryota</taxon>
        <taxon>Metamonada</taxon>
        <taxon>Parabasalia</taxon>
        <taxon>Tritrichomonadida</taxon>
        <taxon>Tritrichomonadidae</taxon>
        <taxon>Tritrichomonas</taxon>
    </lineage>
</organism>
<dbReference type="Pfam" id="PF00684">
    <property type="entry name" value="DnaJ_CXXCXGXG"/>
    <property type="match status" value="1"/>
</dbReference>
<dbReference type="Gene3D" id="1.10.287.110">
    <property type="entry name" value="DnaJ domain"/>
    <property type="match status" value="1"/>
</dbReference>
<accession>A0ABR2KA57</accession>
<dbReference type="Pfam" id="PF01556">
    <property type="entry name" value="DnaJ_C"/>
    <property type="match status" value="1"/>
</dbReference>
<dbReference type="InterPro" id="IPR018253">
    <property type="entry name" value="DnaJ_domain_CS"/>
</dbReference>
<feature type="region of interest" description="Disordered" evidence="6">
    <location>
        <begin position="384"/>
        <end position="410"/>
    </location>
</feature>
<dbReference type="InterPro" id="IPR036410">
    <property type="entry name" value="HSP_DnaJ_Cys-rich_dom_sf"/>
</dbReference>
<keyword evidence="2" id="KW-0677">Repeat</keyword>
<evidence type="ECO:0000256" key="5">
    <source>
        <dbReference type="PROSITE-ProRule" id="PRU00546"/>
    </source>
</evidence>
<dbReference type="InterPro" id="IPR008971">
    <property type="entry name" value="HSP40/DnaJ_pept-bd"/>
</dbReference>
<dbReference type="InterPro" id="IPR001623">
    <property type="entry name" value="DnaJ_domain"/>
</dbReference>
<feature type="domain" description="J" evidence="7">
    <location>
        <begin position="17"/>
        <end position="82"/>
    </location>
</feature>
<evidence type="ECO:0008006" key="11">
    <source>
        <dbReference type="Google" id="ProtNLM"/>
    </source>
</evidence>
<evidence type="ECO:0000256" key="1">
    <source>
        <dbReference type="ARBA" id="ARBA00022723"/>
    </source>
</evidence>
<keyword evidence="1 5" id="KW-0479">Metal-binding</keyword>
<feature type="zinc finger region" description="CR-type" evidence="5">
    <location>
        <begin position="135"/>
        <end position="214"/>
    </location>
</feature>
<dbReference type="PRINTS" id="PR00625">
    <property type="entry name" value="JDOMAIN"/>
</dbReference>
<dbReference type="InterPro" id="IPR001305">
    <property type="entry name" value="HSP_DnaJ_Cys-rich_dom"/>
</dbReference>
<dbReference type="EMBL" id="JAPFFF010000006">
    <property type="protein sequence ID" value="KAK8886880.1"/>
    <property type="molecule type" value="Genomic_DNA"/>
</dbReference>
<evidence type="ECO:0000256" key="6">
    <source>
        <dbReference type="SAM" id="MobiDB-lite"/>
    </source>
</evidence>
<dbReference type="CDD" id="cd06257">
    <property type="entry name" value="DnaJ"/>
    <property type="match status" value="1"/>
</dbReference>
<feature type="domain" description="CR-type" evidence="8">
    <location>
        <begin position="135"/>
        <end position="214"/>
    </location>
</feature>
<evidence type="ECO:0000259" key="7">
    <source>
        <dbReference type="PROSITE" id="PS50076"/>
    </source>
</evidence>
<dbReference type="InterPro" id="IPR036869">
    <property type="entry name" value="J_dom_sf"/>
</dbReference>
<protein>
    <recommendedName>
        <fullName evidence="11">DnaJ domain containing protein</fullName>
    </recommendedName>
</protein>
<comment type="caution">
    <text evidence="9">The sequence shown here is derived from an EMBL/GenBank/DDBJ whole genome shotgun (WGS) entry which is preliminary data.</text>
</comment>
<dbReference type="InterPro" id="IPR002939">
    <property type="entry name" value="DnaJ_C"/>
</dbReference>
<dbReference type="PANTHER" id="PTHR43888">
    <property type="entry name" value="DNAJ-LIKE-2, ISOFORM A-RELATED"/>
    <property type="match status" value="1"/>
</dbReference>
<dbReference type="SUPFAM" id="SSF49493">
    <property type="entry name" value="HSP40/DnaJ peptide-binding domain"/>
    <property type="match status" value="2"/>
</dbReference>
<dbReference type="SMART" id="SM00271">
    <property type="entry name" value="DnaJ"/>
    <property type="match status" value="1"/>
</dbReference>
<evidence type="ECO:0000313" key="10">
    <source>
        <dbReference type="Proteomes" id="UP001470230"/>
    </source>
</evidence>
<evidence type="ECO:0000256" key="2">
    <source>
        <dbReference type="ARBA" id="ARBA00022737"/>
    </source>
</evidence>
<proteinExistence type="predicted"/>
<reference evidence="9 10" key="1">
    <citation type="submission" date="2024-04" db="EMBL/GenBank/DDBJ databases">
        <title>Tritrichomonas musculus Genome.</title>
        <authorList>
            <person name="Alves-Ferreira E."/>
            <person name="Grigg M."/>
            <person name="Lorenzi H."/>
            <person name="Galac M."/>
        </authorList>
    </citation>
    <scope>NUCLEOTIDE SEQUENCE [LARGE SCALE GENOMIC DNA]</scope>
    <source>
        <strain evidence="9 10">EAF2021</strain>
    </source>
</reference>
<dbReference type="Gene3D" id="2.60.260.20">
    <property type="entry name" value="Urease metallochaperone UreE, N-terminal domain"/>
    <property type="match status" value="2"/>
</dbReference>
<evidence type="ECO:0000259" key="8">
    <source>
        <dbReference type="PROSITE" id="PS51188"/>
    </source>
</evidence>
<sequence>MTEEEEQDYDQPQKVQTLYEIIGCEPTATFDEIKRAYRKKAFELHPDRNQDDPHATEKFQQLSQAYEILKDPVKREQYDRFGLTGDNPGEMDDMAQFEMMTQIIGIGRNRPPPTGPKVSPTFRMIKVPMKNSYLGTPITQKIELCVVCPLCNGTGSNDGQEYPMCTECGGTGSLFPGGGFTFFFPCKSCNKVGFIIPPEKICKKCKGHKVILVKKNIEIPIEIGIDTMEQITLRDKGDEYPGKEPADLNLLVMLKNQNGFVRDGDDLFYQHDISNIECSNGTAFTVTTLDDRKLFYHTKEKEPIQYNRLCMIPNEGFPCKGNVQLKGNLYIRFSPPLFGIPGAVIFPFLEFGRAAASAIRKSKNKGNSVLLEYMPIEQQQVLFDKEREENEYEDTATNNVPNPNPSLEYE</sequence>
<dbReference type="Proteomes" id="UP001470230">
    <property type="component" value="Unassembled WGS sequence"/>
</dbReference>
<keyword evidence="4 5" id="KW-0862">Zinc</keyword>
<evidence type="ECO:0000256" key="4">
    <source>
        <dbReference type="ARBA" id="ARBA00022833"/>
    </source>
</evidence>
<dbReference type="PROSITE" id="PS50076">
    <property type="entry name" value="DNAJ_2"/>
    <property type="match status" value="1"/>
</dbReference>
<dbReference type="SUPFAM" id="SSF57938">
    <property type="entry name" value="DnaJ/Hsp40 cysteine-rich domain"/>
    <property type="match status" value="1"/>
</dbReference>
<dbReference type="PROSITE" id="PS00636">
    <property type="entry name" value="DNAJ_1"/>
    <property type="match status" value="1"/>
</dbReference>
<dbReference type="SUPFAM" id="SSF46565">
    <property type="entry name" value="Chaperone J-domain"/>
    <property type="match status" value="1"/>
</dbReference>
<evidence type="ECO:0000313" key="9">
    <source>
        <dbReference type="EMBL" id="KAK8886880.1"/>
    </source>
</evidence>
<gene>
    <name evidence="9" type="ORF">M9Y10_037913</name>
</gene>
<evidence type="ECO:0000256" key="3">
    <source>
        <dbReference type="ARBA" id="ARBA00022771"/>
    </source>
</evidence>
<dbReference type="CDD" id="cd10719">
    <property type="entry name" value="DnaJ_zf"/>
    <property type="match status" value="1"/>
</dbReference>
<dbReference type="PROSITE" id="PS51188">
    <property type="entry name" value="ZF_CR"/>
    <property type="match status" value="1"/>
</dbReference>
<dbReference type="Pfam" id="PF00226">
    <property type="entry name" value="DnaJ"/>
    <property type="match status" value="1"/>
</dbReference>
<keyword evidence="10" id="KW-1185">Reference proteome</keyword>
<name>A0ABR2KA57_9EUKA</name>